<dbReference type="Proteomes" id="UP000256269">
    <property type="component" value="Unassembled WGS sequence"/>
</dbReference>
<proteinExistence type="predicted"/>
<keyword evidence="3" id="KW-1185">Reference proteome</keyword>
<comment type="caution">
    <text evidence="2">The sequence shown here is derived from an EMBL/GenBank/DDBJ whole genome shotgun (WGS) entry which is preliminary data.</text>
</comment>
<organism evidence="2 3">
    <name type="scientific">Kutzneria buriramensis</name>
    <dbReference type="NCBI Taxonomy" id="1045776"/>
    <lineage>
        <taxon>Bacteria</taxon>
        <taxon>Bacillati</taxon>
        <taxon>Actinomycetota</taxon>
        <taxon>Actinomycetes</taxon>
        <taxon>Pseudonocardiales</taxon>
        <taxon>Pseudonocardiaceae</taxon>
        <taxon>Kutzneria</taxon>
    </lineage>
</organism>
<keyword evidence="1" id="KW-0812">Transmembrane</keyword>
<dbReference type="AlphaFoldDB" id="A0A3E0H4F5"/>
<reference evidence="2 3" key="1">
    <citation type="submission" date="2018-08" db="EMBL/GenBank/DDBJ databases">
        <title>Genomic Encyclopedia of Archaeal and Bacterial Type Strains, Phase II (KMG-II): from individual species to whole genera.</title>
        <authorList>
            <person name="Goeker M."/>
        </authorList>
    </citation>
    <scope>NUCLEOTIDE SEQUENCE [LARGE SCALE GENOMIC DNA]</scope>
    <source>
        <strain evidence="2 3">DSM 45791</strain>
    </source>
</reference>
<keyword evidence="1" id="KW-1133">Transmembrane helix</keyword>
<accession>A0A3E0H4F5</accession>
<keyword evidence="1" id="KW-0472">Membrane</keyword>
<sequence length="233" mass="24913">MDELPERQRMPEALRDRMWAELEPQLEAEAPASRFRSMRAPLAVAASVVVLALAAVFVIPQLRGSQVGTASGGDAQIALQCAHADGGLPDPTSWRPAARIDVDATDSFLVIRNTVSAAVCAIETGQRVGVMGGPTTRADYSKLTAAHPYLYFDSMNYPAAANHPQESIHFGIVASNVKSLELLGPDNSVRQAIVQDGVFIVRTSIPEDSNQPNTNSVRVTLNTGQVLVGPLRS</sequence>
<evidence type="ECO:0000313" key="3">
    <source>
        <dbReference type="Proteomes" id="UP000256269"/>
    </source>
</evidence>
<dbReference type="RefSeq" id="WP_116178986.1">
    <property type="nucleotide sequence ID" value="NZ_CP144375.1"/>
</dbReference>
<dbReference type="EMBL" id="QUNO01000014">
    <property type="protein sequence ID" value="REH38125.1"/>
    <property type="molecule type" value="Genomic_DNA"/>
</dbReference>
<evidence type="ECO:0000313" key="2">
    <source>
        <dbReference type="EMBL" id="REH38125.1"/>
    </source>
</evidence>
<protein>
    <submittedName>
        <fullName evidence="2">Uncharacterized protein</fullName>
    </submittedName>
</protein>
<evidence type="ECO:0000256" key="1">
    <source>
        <dbReference type="SAM" id="Phobius"/>
    </source>
</evidence>
<dbReference type="OrthoDB" id="3628980at2"/>
<gene>
    <name evidence="2" type="ORF">BCF44_114150</name>
</gene>
<feature type="transmembrane region" description="Helical" evidence="1">
    <location>
        <begin position="40"/>
        <end position="59"/>
    </location>
</feature>
<name>A0A3E0H4F5_9PSEU</name>